<accession>A0A1H3HIQ0</accession>
<sequence>MWGDNGDGELGDATTTDQHVPTRIIDDVASVSLGEFHSAAIKTDGSLWMWGWNREGQLGDGTRTNRVVPTKIMDNVESVSLSLSHSATIKTDGSLWMWGYNSNGELGDGTTTDRLVPTKIIDNVASVSLGGASFAAIKKDGSLWMWGRNKYGQLGDGTTTERHIPTKIIDGSATDTQYHLTFQDASTGTALSSVAATYDGQTVTSDGNGLLTLKAGDILYAPITFTKSGYQDKTITVKDLKAYENNTIQLEQTPSETPESELNLNLGTTTVDGPTVSLGDWGELPIFSMDMGMDLGNIKSKKKVDAEKKTITYQFGVEGSSDESTYQNIKTLYNLAGKSTDAAFYNKYREIQSSLKSQDIKMGVDLKGSVIGYMKYSYASGKMELEESGMLVVAGASVDFKQGIPQTANLCYVKLKITGEFNGQIQMKVVDSNINDPQMLANLSLALGIKVGVGAGLEGIAYAEGGLEGKFKVGVSLHEQTEDNPNTLESALSATISAGLYVKASLLGFWETDQSMTLAEWQLYPQTNALSLMSLNDYDSYHLPDRDYLYGLSTMALDGDNIAFSQSSVYPYGNPKIVTLADGRLMALWIGDNGEKSSANRTTLMYTIRDTAGKWSEAKAVANSERAELTPVVAVDGNTVHVLWQNGAEVFPDNITMTEMLSKMNLVYSHFDDTGFSAPVTVSTEGSGKLQQLAAMDASNGKVMVSWIENSTNDSYLANGTNSLISRSLSDGIWSDAKVLNTNVGYVTSTVVDSENQLVYYSVDADPTTEGNESICTMALDGTSTDLGAGTTLKAIDGTGYAINNGTLWTLADGALTDTGAFCTTNYDMVGQTLLFTQKTGFKNEVYTTTKDGNGTWSTAVPLTAYNSFLRYFDATADANGNIILAMDKVGVNDAYDGTAGTSPYGNTDFIITSAEDRYDLAVGETLYYDTTALAAGATINVTAEVTNTSTQAIESLKLTWLDANDQEMGPAITKSQSIGIGETAEVTTTYTLPNPLSHQTMKLRVEAATITEDSLDNNTATMEYGFSDVALESGNLTKNTDGTGTITVTVKNTGIDNAEGVTVDLYKDGTSGTKLSQQVIGNIDAGQSKNLTYALSKEQMTCADEYDGKLFYLDAKTTSVESDYANNTNELLVDPVVATEIALDQEAVTLTAGDTAQLQATLKPADAVSTTHWVSDDTTVATVDDTGKITAVAPGTATITAIASDATKQCVVTVKPIPVARLYSRTLTLEGNIGINFYMELDSSIDPATIYLKYWKDGQESQAERIPYDATFYKEKDGKKYYGFTVLVVAKEMADTINAKPVVMVDGKETQTGDTFNYSVKTYATNMLASTTASDGLKALLVPMLNYGASAQQYFTYNTTAFANADLSDAQKAIPAVTLGEEYAGAITSGTVQNPKASIYSNSLILESATALRYYIDLNEGVDPSNITLALRRKGTQDTYTQLPLTPYNGNRYYAEITNIPAKALGNMMEAQVMENGEPISEMKTYGPMAYAKNKIIQNTNASLVTLMQAMVEYNSKAKAYFNYN</sequence>
<dbReference type="PANTHER" id="PTHR22870:SF360">
    <property type="entry name" value="ULTRAVIOLET-B RECEPTOR UVR8"/>
    <property type="match status" value="1"/>
</dbReference>
<dbReference type="PROSITE" id="PS50012">
    <property type="entry name" value="RCC1_3"/>
    <property type="match status" value="4"/>
</dbReference>
<dbReference type="SUPFAM" id="SSF49373">
    <property type="entry name" value="Invasin/intimin cell-adhesion fragments"/>
    <property type="match status" value="1"/>
</dbReference>
<dbReference type="InterPro" id="IPR013783">
    <property type="entry name" value="Ig-like_fold"/>
</dbReference>
<dbReference type="Pfam" id="PF07705">
    <property type="entry name" value="CARDB"/>
    <property type="match status" value="1"/>
</dbReference>
<dbReference type="Gene3D" id="2.60.40.1080">
    <property type="match status" value="1"/>
</dbReference>
<organism evidence="3 4">
    <name type="scientific">Eubacterium barkeri</name>
    <name type="common">Clostridium barkeri</name>
    <dbReference type="NCBI Taxonomy" id="1528"/>
    <lineage>
        <taxon>Bacteria</taxon>
        <taxon>Bacillati</taxon>
        <taxon>Bacillota</taxon>
        <taxon>Clostridia</taxon>
        <taxon>Eubacteriales</taxon>
        <taxon>Eubacteriaceae</taxon>
        <taxon>Eubacterium</taxon>
    </lineage>
</organism>
<dbReference type="STRING" id="1528.SAMN04488579_1181"/>
<dbReference type="SMART" id="SM00635">
    <property type="entry name" value="BID_2"/>
    <property type="match status" value="1"/>
</dbReference>
<evidence type="ECO:0000256" key="1">
    <source>
        <dbReference type="ARBA" id="ARBA00022737"/>
    </source>
</evidence>
<dbReference type="InterPro" id="IPR011635">
    <property type="entry name" value="CARDB"/>
</dbReference>
<name>A0A1H3HIQ0_EUBBA</name>
<evidence type="ECO:0000313" key="4">
    <source>
        <dbReference type="Proteomes" id="UP000199652"/>
    </source>
</evidence>
<dbReference type="InterPro" id="IPR051210">
    <property type="entry name" value="Ub_ligase/GEF_domain"/>
</dbReference>
<dbReference type="InterPro" id="IPR009091">
    <property type="entry name" value="RCC1/BLIP-II"/>
</dbReference>
<dbReference type="Pfam" id="PF02368">
    <property type="entry name" value="Big_2"/>
    <property type="match status" value="1"/>
</dbReference>
<dbReference type="Proteomes" id="UP000199652">
    <property type="component" value="Unassembled WGS sequence"/>
</dbReference>
<dbReference type="Pfam" id="PF00415">
    <property type="entry name" value="RCC1"/>
    <property type="match status" value="4"/>
</dbReference>
<gene>
    <name evidence="3" type="ORF">SAMN04488579_1181</name>
</gene>
<keyword evidence="4" id="KW-1185">Reference proteome</keyword>
<evidence type="ECO:0000313" key="3">
    <source>
        <dbReference type="EMBL" id="SDY15426.1"/>
    </source>
</evidence>
<dbReference type="InterPro" id="IPR003343">
    <property type="entry name" value="Big_2"/>
</dbReference>
<dbReference type="EMBL" id="FNOU01000018">
    <property type="protein sequence ID" value="SDY15426.1"/>
    <property type="molecule type" value="Genomic_DNA"/>
</dbReference>
<dbReference type="PANTHER" id="PTHR22870">
    <property type="entry name" value="REGULATOR OF CHROMOSOME CONDENSATION"/>
    <property type="match status" value="1"/>
</dbReference>
<proteinExistence type="predicted"/>
<keyword evidence="1" id="KW-0677">Repeat</keyword>
<reference evidence="4" key="1">
    <citation type="submission" date="2016-10" db="EMBL/GenBank/DDBJ databases">
        <authorList>
            <person name="Varghese N."/>
            <person name="Submissions S."/>
        </authorList>
    </citation>
    <scope>NUCLEOTIDE SEQUENCE [LARGE SCALE GENOMIC DNA]</scope>
    <source>
        <strain evidence="4">VPI 5359</strain>
    </source>
</reference>
<dbReference type="Gene3D" id="2.130.10.30">
    <property type="entry name" value="Regulator of chromosome condensation 1/beta-lactamase-inhibitor protein II"/>
    <property type="match status" value="1"/>
</dbReference>
<dbReference type="InterPro" id="IPR000408">
    <property type="entry name" value="Reg_chr_condens"/>
</dbReference>
<evidence type="ECO:0000259" key="2">
    <source>
        <dbReference type="SMART" id="SM00635"/>
    </source>
</evidence>
<feature type="domain" description="BIG2" evidence="2">
    <location>
        <begin position="1138"/>
        <end position="1214"/>
    </location>
</feature>
<dbReference type="Gene3D" id="2.60.40.10">
    <property type="entry name" value="Immunoglobulins"/>
    <property type="match status" value="2"/>
</dbReference>
<dbReference type="InterPro" id="IPR008964">
    <property type="entry name" value="Invasin/intimin_cell_adhesion"/>
</dbReference>
<protein>
    <submittedName>
        <fullName evidence="3">Regulator of chromosome condensation (RCC1) repeat-containing protein</fullName>
    </submittedName>
</protein>
<dbReference type="SUPFAM" id="SSF50985">
    <property type="entry name" value="RCC1/BLIP-II"/>
    <property type="match status" value="1"/>
</dbReference>